<accession>A0A1J4VCU5</accession>
<dbReference type="AlphaFoldDB" id="A0A1J4VCU5"/>
<comment type="caution">
    <text evidence="1">The sequence shown here is derived from an EMBL/GenBank/DDBJ whole genome shotgun (WGS) entry which is preliminary data.</text>
</comment>
<dbReference type="STRING" id="1805282.AUJ44_02175"/>
<reference evidence="1 2" key="1">
    <citation type="journal article" date="2016" name="Environ. Microbiol.">
        <title>Genomic resolution of a cold subsurface aquifer community provides metabolic insights for novel microbes adapted to high CO concentrations.</title>
        <authorList>
            <person name="Probst A.J."/>
            <person name="Castelle C.J."/>
            <person name="Singh A."/>
            <person name="Brown C.T."/>
            <person name="Anantharaman K."/>
            <person name="Sharon I."/>
            <person name="Hug L.A."/>
            <person name="Burstein D."/>
            <person name="Emerson J.B."/>
            <person name="Thomas B.C."/>
            <person name="Banfield J.F."/>
        </authorList>
    </citation>
    <scope>NUCLEOTIDE SEQUENCE [LARGE SCALE GENOMIC DNA]</scope>
    <source>
        <strain evidence="1">CG1_02_47_685</strain>
    </source>
</reference>
<dbReference type="EMBL" id="MNVO01000033">
    <property type="protein sequence ID" value="OIO32541.1"/>
    <property type="molecule type" value="Genomic_DNA"/>
</dbReference>
<gene>
    <name evidence="1" type="ORF">AUJ44_02175</name>
</gene>
<evidence type="ECO:0000313" key="2">
    <source>
        <dbReference type="Proteomes" id="UP000183206"/>
    </source>
</evidence>
<proteinExistence type="predicted"/>
<sequence>MSEIQKAKRFTIGLGRPCNASYDNDEHNRLIVFKKSGDETAFEIRIREKLQPFYKYYHLNTPLAATTTFGEKEARVFEALNGYCDSPGCSSSFIAYSIERDKNTDVYTIVFFSDTTLTNIEQEILNSFSFAD</sequence>
<evidence type="ECO:0000313" key="1">
    <source>
        <dbReference type="EMBL" id="OIO32541.1"/>
    </source>
</evidence>
<protein>
    <submittedName>
        <fullName evidence="1">Uncharacterized protein</fullName>
    </submittedName>
</protein>
<dbReference type="Proteomes" id="UP000183206">
    <property type="component" value="Unassembled WGS sequence"/>
</dbReference>
<organism evidence="1 2">
    <name type="scientific">Candidatus Nomurabacteria bacterium CG1_02_47_685</name>
    <dbReference type="NCBI Taxonomy" id="1805282"/>
    <lineage>
        <taxon>Bacteria</taxon>
        <taxon>Candidatus Nomuraibacteriota</taxon>
    </lineage>
</organism>
<name>A0A1J4VCU5_9BACT</name>